<dbReference type="Pfam" id="PF09382">
    <property type="entry name" value="RQC"/>
    <property type="match status" value="1"/>
</dbReference>
<dbReference type="GO" id="GO:0043138">
    <property type="term" value="F:3'-5' DNA helicase activity"/>
    <property type="evidence" value="ECO:0007669"/>
    <property type="project" value="UniProtKB-EC"/>
</dbReference>
<dbReference type="SUPFAM" id="SSF52540">
    <property type="entry name" value="P-loop containing nucleoside triphosphate hydrolases"/>
    <property type="match status" value="2"/>
</dbReference>
<dbReference type="GO" id="GO:0000724">
    <property type="term" value="P:double-strand break repair via homologous recombination"/>
    <property type="evidence" value="ECO:0007669"/>
    <property type="project" value="TreeGrafter"/>
</dbReference>
<evidence type="ECO:0000256" key="3">
    <source>
        <dbReference type="ARBA" id="ARBA00005446"/>
    </source>
</evidence>
<comment type="catalytic activity">
    <reaction evidence="19">
        <text>ATP + H2O = ADP + phosphate + H(+)</text>
        <dbReference type="Rhea" id="RHEA:13065"/>
        <dbReference type="ChEBI" id="CHEBI:15377"/>
        <dbReference type="ChEBI" id="CHEBI:15378"/>
        <dbReference type="ChEBI" id="CHEBI:30616"/>
        <dbReference type="ChEBI" id="CHEBI:43474"/>
        <dbReference type="ChEBI" id="CHEBI:456216"/>
    </reaction>
</comment>
<keyword evidence="6" id="KW-0547">Nucleotide-binding</keyword>
<proteinExistence type="inferred from homology"/>
<keyword evidence="10" id="KW-0862">Zinc</keyword>
<dbReference type="GO" id="GO:0005634">
    <property type="term" value="C:nucleus"/>
    <property type="evidence" value="ECO:0007669"/>
    <property type="project" value="UniProtKB-SubCell"/>
</dbReference>
<evidence type="ECO:0000259" key="25">
    <source>
        <dbReference type="PROSITE" id="PS51192"/>
    </source>
</evidence>
<evidence type="ECO:0000313" key="27">
    <source>
        <dbReference type="EMBL" id="KAB7499389.1"/>
    </source>
</evidence>
<evidence type="ECO:0000256" key="6">
    <source>
        <dbReference type="ARBA" id="ARBA00022741"/>
    </source>
</evidence>
<name>A0A5N5T094_9CRUS</name>
<dbReference type="InterPro" id="IPR018982">
    <property type="entry name" value="RQC_domain"/>
</dbReference>
<evidence type="ECO:0000256" key="22">
    <source>
        <dbReference type="ARBA" id="ARBA00076271"/>
    </source>
</evidence>
<dbReference type="PANTHER" id="PTHR13710">
    <property type="entry name" value="DNA HELICASE RECQ FAMILY MEMBER"/>
    <property type="match status" value="1"/>
</dbReference>
<dbReference type="Pfam" id="PF00570">
    <property type="entry name" value="HRDC"/>
    <property type="match status" value="1"/>
</dbReference>
<dbReference type="EC" id="5.6.2.4" evidence="17"/>
<keyword evidence="28" id="KW-1185">Reference proteome</keyword>
<dbReference type="GO" id="GO:0046872">
    <property type="term" value="F:metal ion binding"/>
    <property type="evidence" value="ECO:0007669"/>
    <property type="project" value="UniProtKB-KW"/>
</dbReference>
<dbReference type="FunFam" id="3.40.50.300:FF:000340">
    <property type="entry name" value="Bloom syndrome, RecQ helicase"/>
    <property type="match status" value="1"/>
</dbReference>
<dbReference type="PROSITE" id="PS50967">
    <property type="entry name" value="HRDC"/>
    <property type="match status" value="1"/>
</dbReference>
<keyword evidence="11" id="KW-0067">ATP-binding</keyword>
<dbReference type="OrthoDB" id="10261556at2759"/>
<dbReference type="Pfam" id="PF00270">
    <property type="entry name" value="DEAD"/>
    <property type="match status" value="1"/>
</dbReference>
<dbReference type="Gene3D" id="1.10.10.10">
    <property type="entry name" value="Winged helix-like DNA-binding domain superfamily/Winged helix DNA-binding domain"/>
    <property type="match status" value="1"/>
</dbReference>
<evidence type="ECO:0000256" key="2">
    <source>
        <dbReference type="ARBA" id="ARBA00004123"/>
    </source>
</evidence>
<dbReference type="GO" id="GO:0016787">
    <property type="term" value="F:hydrolase activity"/>
    <property type="evidence" value="ECO:0007669"/>
    <property type="project" value="UniProtKB-KW"/>
</dbReference>
<keyword evidence="5" id="KW-0479">Metal-binding</keyword>
<dbReference type="InterPro" id="IPR032284">
    <property type="entry name" value="RecQ_Zn-bd"/>
</dbReference>
<evidence type="ECO:0000256" key="8">
    <source>
        <dbReference type="ARBA" id="ARBA00022801"/>
    </source>
</evidence>
<evidence type="ECO:0000256" key="14">
    <source>
        <dbReference type="ARBA" id="ARBA00023235"/>
    </source>
</evidence>
<feature type="region of interest" description="Disordered" evidence="23">
    <location>
        <begin position="448"/>
        <end position="468"/>
    </location>
</feature>
<feature type="region of interest" description="Disordered" evidence="23">
    <location>
        <begin position="1403"/>
        <end position="1447"/>
    </location>
</feature>
<evidence type="ECO:0000256" key="21">
    <source>
        <dbReference type="ARBA" id="ARBA00076065"/>
    </source>
</evidence>
<evidence type="ECO:0000256" key="16">
    <source>
        <dbReference type="ARBA" id="ARBA00034617"/>
    </source>
</evidence>
<evidence type="ECO:0000256" key="19">
    <source>
        <dbReference type="ARBA" id="ARBA00049360"/>
    </source>
</evidence>
<dbReference type="InterPro" id="IPR044876">
    <property type="entry name" value="HRDC_dom_sf"/>
</dbReference>
<dbReference type="GO" id="GO:0006260">
    <property type="term" value="P:DNA replication"/>
    <property type="evidence" value="ECO:0007669"/>
    <property type="project" value="UniProtKB-KW"/>
</dbReference>
<feature type="domain" description="HRDC" evidence="24">
    <location>
        <begin position="1263"/>
        <end position="1343"/>
    </location>
</feature>
<evidence type="ECO:0000256" key="10">
    <source>
        <dbReference type="ARBA" id="ARBA00022833"/>
    </source>
</evidence>
<gene>
    <name evidence="27" type="primary">Blm</name>
    <name evidence="27" type="ORF">Anas_00715</name>
</gene>
<dbReference type="PROSITE" id="PS00690">
    <property type="entry name" value="DEAH_ATP_HELICASE"/>
    <property type="match status" value="1"/>
</dbReference>
<dbReference type="GO" id="GO:0005694">
    <property type="term" value="C:chromosome"/>
    <property type="evidence" value="ECO:0007669"/>
    <property type="project" value="TreeGrafter"/>
</dbReference>
<dbReference type="InterPro" id="IPR027417">
    <property type="entry name" value="P-loop_NTPase"/>
</dbReference>
<dbReference type="SUPFAM" id="SSF47819">
    <property type="entry name" value="HRDC-like"/>
    <property type="match status" value="1"/>
</dbReference>
<evidence type="ECO:0000256" key="1">
    <source>
        <dbReference type="ARBA" id="ARBA00001947"/>
    </source>
</evidence>
<evidence type="ECO:0000256" key="15">
    <source>
        <dbReference type="ARBA" id="ARBA00023242"/>
    </source>
</evidence>
<comment type="catalytic activity">
    <reaction evidence="16">
        <text>Couples ATP hydrolysis with the unwinding of duplex DNA by translocating in the 3'-5' direction.</text>
        <dbReference type="EC" id="5.6.2.4"/>
    </reaction>
</comment>
<feature type="compositionally biased region" description="Polar residues" evidence="23">
    <location>
        <begin position="1434"/>
        <end position="1447"/>
    </location>
</feature>
<evidence type="ECO:0000256" key="5">
    <source>
        <dbReference type="ARBA" id="ARBA00022723"/>
    </source>
</evidence>
<dbReference type="GO" id="GO:0003677">
    <property type="term" value="F:DNA binding"/>
    <property type="evidence" value="ECO:0007669"/>
    <property type="project" value="UniProtKB-KW"/>
</dbReference>
<evidence type="ECO:0000256" key="11">
    <source>
        <dbReference type="ARBA" id="ARBA00022840"/>
    </source>
</evidence>
<feature type="compositionally biased region" description="Polar residues" evidence="23">
    <location>
        <begin position="1369"/>
        <end position="1380"/>
    </location>
</feature>
<dbReference type="Proteomes" id="UP000326759">
    <property type="component" value="Unassembled WGS sequence"/>
</dbReference>
<sequence>MSKLSRRHSQQKSVADYFAKKLIKSDVNKINFSNHSKEKKPIAAVHPQTISTLKSPNFLIIDDDDDDDFVNFDLEAVSKADSSSKLSYQQINKKVSNVEGDEEEIIGKGDRKRPLCIGSSDEEDIENFTPKKCAKKEQPSKMKDKSSHCEVEIFEPEHGDEVDIFDTIDIKNEELLDPLPPSPPPLLNSLSLSEDLVKDDCEKFHDRQVRSHSPPKSPVLGSFSKLNECSRKRSDIPKESKNDIPQAFLQPSLLAQELTVDQILKHPVLRVCQLENEDMAILQSLRGALVEMMTDIFLQFSTEELKKMGSYDVDHHTKIVNAFKKISLLLSNEKGFEATKLETSSLETCIESPFPNKFKDQMFTDNVLNNNKTVPLLYSNISSKDIPSSSESHETLSSEVVISPIKNSFITSNKIKNDVGEFKDHMFTDSVLNFNDKKVSLLNSNNSKAVPTSCQGQETLSSEGASSSVNPPILKNSFVASCKLKSDPIDFKSIPSVTKNSGFVFKKIGKPINEEVNNINSVATNQLDNGTSPLSLSINSKPCGESFFASSVNNEPCNIKPAPLKFRPGFAPPLKKNTETKSFRNSFDFEDSFSSSPKASSSKGIASSTFTTASDLEKPSFNTGQNFQEEFDDIEGLSKCDFDDSDIDDDVPLNSLARSFTIEDSVTQVNKNKSISTPKKARFKGTVQNDGATGEFSSMNYSHSKRVYDIFIHTFGLKIFRENQKEVINAALLSHDCFVLMPTGGGKSLCYQLPACLLDGLTCVISPLKSLIQDQVQKMVSLDIPCSNLSGDVTPKEENAVYTELMKRDPRLKLLYVTPEKVSASQRFLNLLEALYQRKKLSMFVVDEAHCVSQWGHDFRPDYKKLNVLRNKFPGVPTMALTATATPRVRVDILHQLGLKTPKWFLSSFNRTNLKYEVLPKKGKKSATTEMAALIKARYRDQSGIIYCLSRKECDSVAADLNSAGISAVSYHAGLTDKQRSGVQIQWTNDHVKIVCATIAFGMGIDKPDVRFVFHYSLPKSVEGYYQESGRAGRDGENAVCTLFYSYQDMHRIRKMIDMDKENWEAKKTHYDNLFRMVAYCENKTDCRRAQLLNYFGEIFDREDCRKSVATMCDNCRTHDAFIKVDVTKEARLFIQGVCQLCRGGRWTNSYTLTHIIDIFKGSENKKIIECGHNNNPLHGAGRGWSRNDAERLGRRLVLEGYLMEELVLNRDDIANAYVRPGEKSSQFLNDPNAKIEFEIMKTNKETSKESVREETNEEKELKQLESLCHQQLVDAVKKLAAERGVRHTNAINPVALRIMARTLPDSEEEMRKVPHITQANFEKYGQVLLDVTQGFAAQKLVLQTEIRDEAAFKEESFAEEEENDNDGWLNSISAPSMNDSPYFEGNSRRARGRGYRFRGGFRKRKRVSNSQSRKKFVPENYRVKVPKRGSRGGTSQKDGTKFSNSTVYKMAQPKVGLLNIPKPRAFLPPPKVTNL</sequence>
<feature type="domain" description="Helicase C-terminal" evidence="26">
    <location>
        <begin position="934"/>
        <end position="1075"/>
    </location>
</feature>
<evidence type="ECO:0000259" key="24">
    <source>
        <dbReference type="PROSITE" id="PS50967"/>
    </source>
</evidence>
<comment type="caution">
    <text evidence="27">The sequence shown here is derived from an EMBL/GenBank/DDBJ whole genome shotgun (WGS) entry which is preliminary data.</text>
</comment>
<dbReference type="GO" id="GO:0007131">
    <property type="term" value="P:reciprocal meiotic recombination"/>
    <property type="evidence" value="ECO:0007669"/>
    <property type="project" value="UniProtKB-ARBA"/>
</dbReference>
<keyword evidence="12" id="KW-0238">DNA-binding</keyword>
<dbReference type="SMART" id="SM00487">
    <property type="entry name" value="DEXDc"/>
    <property type="match status" value="1"/>
</dbReference>
<dbReference type="SMART" id="SM00956">
    <property type="entry name" value="RQC"/>
    <property type="match status" value="1"/>
</dbReference>
<dbReference type="GO" id="GO:0005737">
    <property type="term" value="C:cytoplasm"/>
    <property type="evidence" value="ECO:0007669"/>
    <property type="project" value="TreeGrafter"/>
</dbReference>
<dbReference type="GO" id="GO:0005524">
    <property type="term" value="F:ATP binding"/>
    <property type="evidence" value="ECO:0007669"/>
    <property type="project" value="UniProtKB-KW"/>
</dbReference>
<keyword evidence="8" id="KW-0378">Hydrolase</keyword>
<evidence type="ECO:0000256" key="12">
    <source>
        <dbReference type="ARBA" id="ARBA00023125"/>
    </source>
</evidence>
<keyword evidence="4" id="KW-0235">DNA replication</keyword>
<dbReference type="InterPro" id="IPR010997">
    <property type="entry name" value="HRDC-like_sf"/>
</dbReference>
<comment type="cofactor">
    <cofactor evidence="1">
        <name>Zn(2+)</name>
        <dbReference type="ChEBI" id="CHEBI:29105"/>
    </cofactor>
</comment>
<dbReference type="InterPro" id="IPR002464">
    <property type="entry name" value="DNA/RNA_helicase_DEAH_CS"/>
</dbReference>
<dbReference type="InterPro" id="IPR036388">
    <property type="entry name" value="WH-like_DNA-bd_sf"/>
</dbReference>
<dbReference type="InterPro" id="IPR001650">
    <property type="entry name" value="Helicase_C-like"/>
</dbReference>
<accession>A0A5N5T094</accession>
<dbReference type="PROSITE" id="PS51194">
    <property type="entry name" value="HELICASE_CTER"/>
    <property type="match status" value="1"/>
</dbReference>
<keyword evidence="9" id="KW-0347">Helicase</keyword>
<keyword evidence="13" id="KW-0234">DNA repair</keyword>
<organism evidence="27 28">
    <name type="scientific">Armadillidium nasatum</name>
    <dbReference type="NCBI Taxonomy" id="96803"/>
    <lineage>
        <taxon>Eukaryota</taxon>
        <taxon>Metazoa</taxon>
        <taxon>Ecdysozoa</taxon>
        <taxon>Arthropoda</taxon>
        <taxon>Crustacea</taxon>
        <taxon>Multicrustacea</taxon>
        <taxon>Malacostraca</taxon>
        <taxon>Eumalacostraca</taxon>
        <taxon>Peracarida</taxon>
        <taxon>Isopoda</taxon>
        <taxon>Oniscidea</taxon>
        <taxon>Crinocheta</taxon>
        <taxon>Armadillidiidae</taxon>
        <taxon>Armadillidium</taxon>
    </lineage>
</organism>
<dbReference type="Gene3D" id="3.40.50.300">
    <property type="entry name" value="P-loop containing nucleotide triphosphate hydrolases"/>
    <property type="match status" value="2"/>
</dbReference>
<dbReference type="InterPro" id="IPR002121">
    <property type="entry name" value="HRDC_dom"/>
</dbReference>
<dbReference type="InterPro" id="IPR014001">
    <property type="entry name" value="Helicase_ATP-bd"/>
</dbReference>
<dbReference type="PANTHER" id="PTHR13710:SF153">
    <property type="entry name" value="RECQ-LIKE DNA HELICASE BLM"/>
    <property type="match status" value="1"/>
</dbReference>
<dbReference type="Gene3D" id="1.10.150.80">
    <property type="entry name" value="HRDC domain"/>
    <property type="match status" value="1"/>
</dbReference>
<evidence type="ECO:0000256" key="7">
    <source>
        <dbReference type="ARBA" id="ARBA00022763"/>
    </source>
</evidence>
<feature type="domain" description="Helicase ATP-binding" evidence="25">
    <location>
        <begin position="728"/>
        <end position="903"/>
    </location>
</feature>
<dbReference type="PROSITE" id="PS51192">
    <property type="entry name" value="HELICASE_ATP_BIND_1"/>
    <property type="match status" value="1"/>
</dbReference>
<feature type="compositionally biased region" description="Basic residues" evidence="23">
    <location>
        <begin position="1403"/>
        <end position="1416"/>
    </location>
</feature>
<evidence type="ECO:0000259" key="26">
    <source>
        <dbReference type="PROSITE" id="PS51194"/>
    </source>
</evidence>
<dbReference type="GO" id="GO:0009378">
    <property type="term" value="F:four-way junction helicase activity"/>
    <property type="evidence" value="ECO:0007669"/>
    <property type="project" value="TreeGrafter"/>
</dbReference>
<feature type="region of interest" description="Disordered" evidence="23">
    <location>
        <begin position="1356"/>
        <end position="1389"/>
    </location>
</feature>
<dbReference type="Pfam" id="PF16124">
    <property type="entry name" value="RecQ_Zn_bind"/>
    <property type="match status" value="1"/>
</dbReference>
<evidence type="ECO:0000256" key="13">
    <source>
        <dbReference type="ARBA" id="ARBA00023204"/>
    </source>
</evidence>
<dbReference type="FunFam" id="3.40.50.300:FF:000537">
    <property type="entry name" value="Bloom syndrome RecQ-like helicase"/>
    <property type="match status" value="1"/>
</dbReference>
<dbReference type="NCBIfam" id="TIGR00614">
    <property type="entry name" value="recQ_fam"/>
    <property type="match status" value="1"/>
</dbReference>
<dbReference type="SMART" id="SM00490">
    <property type="entry name" value="HELICc"/>
    <property type="match status" value="1"/>
</dbReference>
<evidence type="ECO:0000256" key="23">
    <source>
        <dbReference type="SAM" id="MobiDB-lite"/>
    </source>
</evidence>
<dbReference type="Pfam" id="PF00271">
    <property type="entry name" value="Helicase_C"/>
    <property type="match status" value="1"/>
</dbReference>
<protein>
    <recommendedName>
        <fullName evidence="20">RecQ-like DNA helicase BLM</fullName>
        <ecNumber evidence="17">5.6.2.4</ecNumber>
    </recommendedName>
    <alternativeName>
        <fullName evidence="21">Bloom syndrome protein homolog</fullName>
    </alternativeName>
    <alternativeName>
        <fullName evidence="18">DNA 3'-5' helicase BLM</fullName>
    </alternativeName>
    <alternativeName>
        <fullName evidence="22">RecQ helicase homolog</fullName>
    </alternativeName>
</protein>
<evidence type="ECO:0000256" key="4">
    <source>
        <dbReference type="ARBA" id="ARBA00022705"/>
    </source>
</evidence>
<evidence type="ECO:0000256" key="17">
    <source>
        <dbReference type="ARBA" id="ARBA00034808"/>
    </source>
</evidence>
<dbReference type="EMBL" id="SEYY01018405">
    <property type="protein sequence ID" value="KAB7499389.1"/>
    <property type="molecule type" value="Genomic_DNA"/>
</dbReference>
<evidence type="ECO:0000256" key="9">
    <source>
        <dbReference type="ARBA" id="ARBA00022806"/>
    </source>
</evidence>
<keyword evidence="7" id="KW-0227">DNA damage</keyword>
<evidence type="ECO:0000256" key="18">
    <source>
        <dbReference type="ARBA" id="ARBA00044542"/>
    </source>
</evidence>
<evidence type="ECO:0000256" key="20">
    <source>
        <dbReference type="ARBA" id="ARBA00073450"/>
    </source>
</evidence>
<dbReference type="InterPro" id="IPR011545">
    <property type="entry name" value="DEAD/DEAH_box_helicase_dom"/>
</dbReference>
<evidence type="ECO:0000313" key="28">
    <source>
        <dbReference type="Proteomes" id="UP000326759"/>
    </source>
</evidence>
<dbReference type="InterPro" id="IPR004589">
    <property type="entry name" value="DNA_helicase_ATP-dep_RecQ"/>
</dbReference>
<keyword evidence="15" id="KW-0539">Nucleus</keyword>
<keyword evidence="14" id="KW-0413">Isomerase</keyword>
<dbReference type="CDD" id="cd18794">
    <property type="entry name" value="SF2_C_RecQ"/>
    <property type="match status" value="1"/>
</dbReference>
<comment type="subcellular location">
    <subcellularLocation>
        <location evidence="2">Nucleus</location>
    </subcellularLocation>
</comment>
<reference evidence="27 28" key="1">
    <citation type="journal article" date="2019" name="PLoS Biol.">
        <title>Sex chromosomes control vertical transmission of feminizing Wolbachia symbionts in an isopod.</title>
        <authorList>
            <person name="Becking T."/>
            <person name="Chebbi M.A."/>
            <person name="Giraud I."/>
            <person name="Moumen B."/>
            <person name="Laverre T."/>
            <person name="Caubet Y."/>
            <person name="Peccoud J."/>
            <person name="Gilbert C."/>
            <person name="Cordaux R."/>
        </authorList>
    </citation>
    <scope>NUCLEOTIDE SEQUENCE [LARGE SCALE GENOMIC DNA]</scope>
    <source>
        <strain evidence="27">ANa2</strain>
        <tissue evidence="27">Whole body excluding digestive tract and cuticle</tissue>
    </source>
</reference>
<comment type="similarity">
    <text evidence="3">Belongs to the helicase family. RecQ subfamily.</text>
</comment>
<dbReference type="FunFam" id="1.10.10.10:FF:000495">
    <property type="entry name" value="RecQ family helicase MusN"/>
    <property type="match status" value="1"/>
</dbReference>